<feature type="compositionally biased region" description="Basic and acidic residues" evidence="2">
    <location>
        <begin position="57"/>
        <end position="78"/>
    </location>
</feature>
<comment type="similarity">
    <text evidence="1">Belongs to the RRP7 family.</text>
</comment>
<proteinExistence type="inferred from homology"/>
<evidence type="ECO:0000313" key="5">
    <source>
        <dbReference type="Proteomes" id="UP001630127"/>
    </source>
</evidence>
<evidence type="ECO:0000313" key="4">
    <source>
        <dbReference type="EMBL" id="KAL3497542.1"/>
    </source>
</evidence>
<dbReference type="PANTHER" id="PTHR13191">
    <property type="entry name" value="RIBOSOMAL RNA PROCESSING PROTEIN 7-RELATED"/>
    <property type="match status" value="1"/>
</dbReference>
<feature type="compositionally biased region" description="Basic residues" evidence="2">
    <location>
        <begin position="154"/>
        <end position="168"/>
    </location>
</feature>
<protein>
    <recommendedName>
        <fullName evidence="3">Ribosomal RNA-processing protein 7 C-terminal domain-containing protein</fullName>
    </recommendedName>
</protein>
<keyword evidence="5" id="KW-1185">Reference proteome</keyword>
<dbReference type="Proteomes" id="UP001630127">
    <property type="component" value="Unassembled WGS sequence"/>
</dbReference>
<dbReference type="CDD" id="cd12951">
    <property type="entry name" value="RRP7_Rrp7A"/>
    <property type="match status" value="1"/>
</dbReference>
<feature type="compositionally biased region" description="Basic and acidic residues" evidence="2">
    <location>
        <begin position="1"/>
        <end position="44"/>
    </location>
</feature>
<feature type="domain" description="Ribosomal RNA-processing protein 7 C-terminal" evidence="3">
    <location>
        <begin position="212"/>
        <end position="335"/>
    </location>
</feature>
<dbReference type="Pfam" id="PF12923">
    <property type="entry name" value="RRP7"/>
    <property type="match status" value="1"/>
</dbReference>
<dbReference type="InterPro" id="IPR040446">
    <property type="entry name" value="RRP7"/>
</dbReference>
<feature type="compositionally biased region" description="Basic residues" evidence="2">
    <location>
        <begin position="90"/>
        <end position="108"/>
    </location>
</feature>
<reference evidence="4 5" key="1">
    <citation type="submission" date="2024-11" db="EMBL/GenBank/DDBJ databases">
        <title>A near-complete genome assembly of Cinchona calisaya.</title>
        <authorList>
            <person name="Lian D.C."/>
            <person name="Zhao X.W."/>
            <person name="Wei L."/>
        </authorList>
    </citation>
    <scope>NUCLEOTIDE SEQUENCE [LARGE SCALE GENOMIC DNA]</scope>
    <source>
        <tissue evidence="4">Nenye</tissue>
    </source>
</reference>
<accession>A0ABD2XTI9</accession>
<sequence length="335" mass="38443">MPRVKDKKEKSKTLADHTRKTDKAYVVDQSNIRDESGGREENQAGKKLRNKKRKNKKAAEIETVTKDGICEETEHGFGEKNGGAIEVKEKRKRKRDKKNSKKEKKARLNKVETETKDNSEQQNDTKSIETTPSGTQSEADNSEELCKTDFKTSFKTRKSKKGQRKKKNSISSKGEENLPQKCDAEEDGAYQISSGDEDCSKGMNKWIMEYHQRRPGLNVLQERIDEFITAHEAREEQERKEREALAAEDGWTVVTHHKGRKKTTDVETGVTVGSVAQAAVLDKMAKKKSKGAGLDFYRFQKREARKNEIMVLQSKFEQDKKKIQQLRAARKFRPY</sequence>
<evidence type="ECO:0000259" key="3">
    <source>
        <dbReference type="Pfam" id="PF12923"/>
    </source>
</evidence>
<name>A0ABD2XTI9_9GENT</name>
<dbReference type="EMBL" id="JBJUIK010000017">
    <property type="protein sequence ID" value="KAL3497542.1"/>
    <property type="molecule type" value="Genomic_DNA"/>
</dbReference>
<dbReference type="InterPro" id="IPR024326">
    <property type="entry name" value="RRP7_C"/>
</dbReference>
<dbReference type="PANTHER" id="PTHR13191:SF0">
    <property type="entry name" value="RIBOSOMAL RNA-PROCESSING PROTEIN 7 HOMOLOG A-RELATED"/>
    <property type="match status" value="1"/>
</dbReference>
<dbReference type="AlphaFoldDB" id="A0ABD2XTI9"/>
<organism evidence="4 5">
    <name type="scientific">Cinchona calisaya</name>
    <dbReference type="NCBI Taxonomy" id="153742"/>
    <lineage>
        <taxon>Eukaryota</taxon>
        <taxon>Viridiplantae</taxon>
        <taxon>Streptophyta</taxon>
        <taxon>Embryophyta</taxon>
        <taxon>Tracheophyta</taxon>
        <taxon>Spermatophyta</taxon>
        <taxon>Magnoliopsida</taxon>
        <taxon>eudicotyledons</taxon>
        <taxon>Gunneridae</taxon>
        <taxon>Pentapetalae</taxon>
        <taxon>asterids</taxon>
        <taxon>lamiids</taxon>
        <taxon>Gentianales</taxon>
        <taxon>Rubiaceae</taxon>
        <taxon>Cinchonoideae</taxon>
        <taxon>Cinchoneae</taxon>
        <taxon>Cinchona</taxon>
    </lineage>
</organism>
<evidence type="ECO:0000256" key="2">
    <source>
        <dbReference type="SAM" id="MobiDB-lite"/>
    </source>
</evidence>
<feature type="compositionally biased region" description="Basic residues" evidence="2">
    <location>
        <begin position="46"/>
        <end position="56"/>
    </location>
</feature>
<gene>
    <name evidence="4" type="ORF">ACH5RR_040274</name>
</gene>
<feature type="region of interest" description="Disordered" evidence="2">
    <location>
        <begin position="1"/>
        <end position="198"/>
    </location>
</feature>
<dbReference type="Gene3D" id="6.10.250.1770">
    <property type="match status" value="1"/>
</dbReference>
<comment type="caution">
    <text evidence="4">The sequence shown here is derived from an EMBL/GenBank/DDBJ whole genome shotgun (WGS) entry which is preliminary data.</text>
</comment>
<feature type="compositionally biased region" description="Basic and acidic residues" evidence="2">
    <location>
        <begin position="109"/>
        <end position="119"/>
    </location>
</feature>
<evidence type="ECO:0000256" key="1">
    <source>
        <dbReference type="ARBA" id="ARBA00006110"/>
    </source>
</evidence>
<feature type="compositionally biased region" description="Polar residues" evidence="2">
    <location>
        <begin position="120"/>
        <end position="139"/>
    </location>
</feature>